<organism evidence="13">
    <name type="scientific">Phallusia mammillata</name>
    <dbReference type="NCBI Taxonomy" id="59560"/>
    <lineage>
        <taxon>Eukaryota</taxon>
        <taxon>Metazoa</taxon>
        <taxon>Chordata</taxon>
        <taxon>Tunicata</taxon>
        <taxon>Ascidiacea</taxon>
        <taxon>Phlebobranchia</taxon>
        <taxon>Ascidiidae</taxon>
        <taxon>Phallusia</taxon>
    </lineage>
</organism>
<evidence type="ECO:0000256" key="6">
    <source>
        <dbReference type="ARBA" id="ARBA00023146"/>
    </source>
</evidence>
<feature type="domain" description="Methionyl/Leucyl tRNA synthetase" evidence="12">
    <location>
        <begin position="35"/>
        <end position="407"/>
    </location>
</feature>
<dbReference type="EC" id="6.1.1.10" evidence="1"/>
<sequence length="585" mass="66887">MVLSSSFRTLLRLNRQSRSGQYVALFPNWNRAKSYYVTTPIYYVNSVPHLGHLYTTILADASCRWEKMKNVNSTFTDSKLVTGTDEHGLKVKQAADAQQMDPLVFCDQVSERFRKMIKVFGIDASDFVRTTEQRHYEAVQHFWQKVEENGFIYKGQYKGWYSIPDEAYVSESAITLEKDKISGETYRISKESGHRLQWMEEENYMFKLSAFTDQVREWILSDSQRVHPVKFRAKLLHELQTPLEDISISRDVSKVPWGVPVPGDSAHRVYVWFDALVNYLTAAGYPQVNGTTYSNMWPADVHIVGQDIMRFHAVYWPAFLLAAGLKLPKQVVVHSHWLCDNRKMSKSTGNVVDPFETALSVTPEGLRYFLLKQGVLGDDCNFSEKLLYNGLNSDLANDYGNCLHRIMGKRLNPLKVYPGELVGTSNADHAIDDDSIKEVIRSVQHLAEEIQPYYRDFYFYKGINAIMKVVQLVNIMVTKHKVWELKRTDSNQAAFLDTVLYCSYEAMRVCSILLQPIVPELASFALSKLGVPQDCRGLDDAMKSFASLEGGQDKMVGQPLGHDMKPLFRRLELPESLTTKQSQAQ</sequence>
<accession>A0A6F9DJK8</accession>
<keyword evidence="3 11" id="KW-0547">Nucleotide-binding</keyword>
<dbReference type="SUPFAM" id="SSF52374">
    <property type="entry name" value="Nucleotidylyl transferase"/>
    <property type="match status" value="1"/>
</dbReference>
<dbReference type="FunFam" id="2.170.220.10:FF:000001">
    <property type="entry name" value="methionine--tRNA ligase, mitochondrial"/>
    <property type="match status" value="1"/>
</dbReference>
<evidence type="ECO:0000313" key="13">
    <source>
        <dbReference type="EMBL" id="CAB3263654.1"/>
    </source>
</evidence>
<proteinExistence type="evidence at transcript level"/>
<dbReference type="GO" id="GO:0004825">
    <property type="term" value="F:methionine-tRNA ligase activity"/>
    <property type="evidence" value="ECO:0007669"/>
    <property type="project" value="UniProtKB-EC"/>
</dbReference>
<name>A0A6F9DJK8_9ASCI</name>
<evidence type="ECO:0000256" key="2">
    <source>
        <dbReference type="ARBA" id="ARBA00022598"/>
    </source>
</evidence>
<dbReference type="GO" id="GO:0005524">
    <property type="term" value="F:ATP binding"/>
    <property type="evidence" value="ECO:0007669"/>
    <property type="project" value="UniProtKB-KW"/>
</dbReference>
<dbReference type="InterPro" id="IPR015413">
    <property type="entry name" value="Methionyl/Leucyl_tRNA_Synth"/>
</dbReference>
<dbReference type="Gene3D" id="2.170.220.10">
    <property type="match status" value="1"/>
</dbReference>
<reference evidence="13" key="1">
    <citation type="submission" date="2020-04" db="EMBL/GenBank/DDBJ databases">
        <authorList>
            <person name="Neveu A P."/>
        </authorList>
    </citation>
    <scope>NUCLEOTIDE SEQUENCE</scope>
    <source>
        <tissue evidence="13">Whole embryo</tissue>
    </source>
</reference>
<evidence type="ECO:0000256" key="1">
    <source>
        <dbReference type="ARBA" id="ARBA00012838"/>
    </source>
</evidence>
<dbReference type="Gene3D" id="1.10.730.10">
    <property type="entry name" value="Isoleucyl-tRNA Synthetase, Domain 1"/>
    <property type="match status" value="1"/>
</dbReference>
<evidence type="ECO:0000256" key="10">
    <source>
        <dbReference type="ARBA" id="ARBA00047364"/>
    </source>
</evidence>
<dbReference type="Pfam" id="PF09334">
    <property type="entry name" value="tRNA-synt_1g"/>
    <property type="match status" value="1"/>
</dbReference>
<evidence type="ECO:0000256" key="7">
    <source>
        <dbReference type="ARBA" id="ARBA00026124"/>
    </source>
</evidence>
<dbReference type="SUPFAM" id="SSF47323">
    <property type="entry name" value="Anticodon-binding domain of a subclass of class I aminoacyl-tRNA synthetases"/>
    <property type="match status" value="1"/>
</dbReference>
<dbReference type="NCBIfam" id="TIGR00398">
    <property type="entry name" value="metG"/>
    <property type="match status" value="1"/>
</dbReference>
<evidence type="ECO:0000256" key="5">
    <source>
        <dbReference type="ARBA" id="ARBA00022917"/>
    </source>
</evidence>
<evidence type="ECO:0000256" key="4">
    <source>
        <dbReference type="ARBA" id="ARBA00022840"/>
    </source>
</evidence>
<evidence type="ECO:0000259" key="12">
    <source>
        <dbReference type="Pfam" id="PF09334"/>
    </source>
</evidence>
<dbReference type="PRINTS" id="PR01041">
    <property type="entry name" value="TRNASYNTHMET"/>
</dbReference>
<evidence type="ECO:0000256" key="3">
    <source>
        <dbReference type="ARBA" id="ARBA00022741"/>
    </source>
</evidence>
<dbReference type="Gene3D" id="3.40.50.620">
    <property type="entry name" value="HUPs"/>
    <property type="match status" value="1"/>
</dbReference>
<dbReference type="AlphaFoldDB" id="A0A6F9DJK8"/>
<comment type="catalytic activity">
    <reaction evidence="10">
        <text>tRNA(Met) + L-methionine + ATP = L-methionyl-tRNA(Met) + AMP + diphosphate</text>
        <dbReference type="Rhea" id="RHEA:13481"/>
        <dbReference type="Rhea" id="RHEA-COMP:9667"/>
        <dbReference type="Rhea" id="RHEA-COMP:9698"/>
        <dbReference type="ChEBI" id="CHEBI:30616"/>
        <dbReference type="ChEBI" id="CHEBI:33019"/>
        <dbReference type="ChEBI" id="CHEBI:57844"/>
        <dbReference type="ChEBI" id="CHEBI:78442"/>
        <dbReference type="ChEBI" id="CHEBI:78530"/>
        <dbReference type="ChEBI" id="CHEBI:456215"/>
        <dbReference type="EC" id="6.1.1.10"/>
    </reaction>
</comment>
<keyword evidence="4 11" id="KW-0067">ATP-binding</keyword>
<protein>
    <recommendedName>
        <fullName evidence="7">Methionine--tRNA ligase, mitochondrial</fullName>
        <ecNumber evidence="1">6.1.1.10</ecNumber>
    </recommendedName>
    <alternativeName>
        <fullName evidence="8">Methionyl-tRNA synthetase 2</fullName>
    </alternativeName>
    <alternativeName>
        <fullName evidence="9">Mitochondrial methionyl-tRNA synthetase</fullName>
    </alternativeName>
</protein>
<evidence type="ECO:0000256" key="11">
    <source>
        <dbReference type="RuleBase" id="RU363039"/>
    </source>
</evidence>
<dbReference type="GO" id="GO:0006431">
    <property type="term" value="P:methionyl-tRNA aminoacylation"/>
    <property type="evidence" value="ECO:0007669"/>
    <property type="project" value="InterPro"/>
</dbReference>
<dbReference type="PANTHER" id="PTHR43326">
    <property type="entry name" value="METHIONYL-TRNA SYNTHETASE"/>
    <property type="match status" value="1"/>
</dbReference>
<keyword evidence="6 11" id="KW-0030">Aminoacyl-tRNA synthetase</keyword>
<keyword evidence="5 11" id="KW-0648">Protein biosynthesis</keyword>
<evidence type="ECO:0000256" key="8">
    <source>
        <dbReference type="ARBA" id="ARBA00029831"/>
    </source>
</evidence>
<dbReference type="GO" id="GO:0005739">
    <property type="term" value="C:mitochondrion"/>
    <property type="evidence" value="ECO:0007669"/>
    <property type="project" value="UniProtKB-ARBA"/>
</dbReference>
<dbReference type="InterPro" id="IPR009080">
    <property type="entry name" value="tRNAsynth_Ia_anticodon-bd"/>
</dbReference>
<comment type="similarity">
    <text evidence="11">Belongs to the class-I aminoacyl-tRNA synthetase family.</text>
</comment>
<dbReference type="InterPro" id="IPR014758">
    <property type="entry name" value="Met-tRNA_synth"/>
</dbReference>
<dbReference type="EMBL" id="LR787792">
    <property type="protein sequence ID" value="CAB3263654.1"/>
    <property type="molecule type" value="mRNA"/>
</dbReference>
<evidence type="ECO:0000256" key="9">
    <source>
        <dbReference type="ARBA" id="ARBA00030331"/>
    </source>
</evidence>
<keyword evidence="2 11" id="KW-0436">Ligase</keyword>
<gene>
    <name evidence="13" type="primary">Mars2</name>
</gene>
<dbReference type="InterPro" id="IPR033911">
    <property type="entry name" value="MetRS_core"/>
</dbReference>
<dbReference type="PANTHER" id="PTHR43326:SF1">
    <property type="entry name" value="METHIONINE--TRNA LIGASE, MITOCHONDRIAL"/>
    <property type="match status" value="1"/>
</dbReference>
<dbReference type="CDD" id="cd00814">
    <property type="entry name" value="MetRS_core"/>
    <property type="match status" value="1"/>
</dbReference>
<dbReference type="InterPro" id="IPR023457">
    <property type="entry name" value="Met-tRNA_synth_2"/>
</dbReference>
<dbReference type="InterPro" id="IPR014729">
    <property type="entry name" value="Rossmann-like_a/b/a_fold"/>
</dbReference>